<dbReference type="Pfam" id="PF01527">
    <property type="entry name" value="HTH_Tnp_1"/>
    <property type="match status" value="1"/>
</dbReference>
<keyword evidence="3" id="KW-1185">Reference proteome</keyword>
<dbReference type="OMA" id="TEQFKRD"/>
<evidence type="ECO:0000313" key="2">
    <source>
        <dbReference type="EMBL" id="CUU67629.1"/>
    </source>
</evidence>
<keyword evidence="1" id="KW-0175">Coiled coil</keyword>
<reference evidence="3" key="1">
    <citation type="submission" date="2015-11" db="EMBL/GenBank/DDBJ databases">
        <authorList>
            <person name="Dugat-Bony E."/>
        </authorList>
    </citation>
    <scope>NUCLEOTIDE SEQUENCE [LARGE SCALE GENOMIC DNA]</scope>
    <source>
        <strain evidence="3">Mu292</strain>
    </source>
</reference>
<dbReference type="SUPFAM" id="SSF46689">
    <property type="entry name" value="Homeodomain-like"/>
    <property type="match status" value="1"/>
</dbReference>
<feature type="coiled-coil region" evidence="1">
    <location>
        <begin position="63"/>
        <end position="90"/>
    </location>
</feature>
<dbReference type="RefSeq" id="WP_014008619.1">
    <property type="nucleotide sequence ID" value="NZ_JBQQMD010000093.1"/>
</dbReference>
<dbReference type="AlphaFoldDB" id="A0A0X8XVN4"/>
<dbReference type="InterPro" id="IPR051839">
    <property type="entry name" value="RD_transcriptional_regulator"/>
</dbReference>
<evidence type="ECO:0000256" key="1">
    <source>
        <dbReference type="SAM" id="Coils"/>
    </source>
</evidence>
<dbReference type="InterPro" id="IPR002514">
    <property type="entry name" value="Transposase_8"/>
</dbReference>
<dbReference type="PANTHER" id="PTHR33215:SF13">
    <property type="entry name" value="PROTEIN DISTAL ANTENNA"/>
    <property type="match status" value="1"/>
</dbReference>
<accession>A0A0X8XVN4</accession>
<dbReference type="Proteomes" id="UP000182498">
    <property type="component" value="Unassembled WGS sequence"/>
</dbReference>
<dbReference type="Gene3D" id="1.10.10.60">
    <property type="entry name" value="Homeodomain-like"/>
    <property type="match status" value="1"/>
</dbReference>
<dbReference type="GO" id="GO:0006313">
    <property type="term" value="P:DNA transposition"/>
    <property type="evidence" value="ECO:0007669"/>
    <property type="project" value="InterPro"/>
</dbReference>
<dbReference type="InterPro" id="IPR009057">
    <property type="entry name" value="Homeodomain-like_sf"/>
</dbReference>
<evidence type="ECO:0000313" key="3">
    <source>
        <dbReference type="Proteomes" id="UP000182498"/>
    </source>
</evidence>
<dbReference type="GO" id="GO:0003677">
    <property type="term" value="F:DNA binding"/>
    <property type="evidence" value="ECO:0007669"/>
    <property type="project" value="InterPro"/>
</dbReference>
<gene>
    <name evidence="2" type="ORF">CVAR292_02996</name>
</gene>
<sequence>MPLKTYSEQFKRDAVALYESTEGASLKSTAAELGINRNTLKAWVARFSSNPRAGSADQSEAAAITDAERIRQLERDNARLREERDILRRAAKYFAEETTW</sequence>
<protein>
    <submittedName>
        <fullName evidence="2">Transposase and inactivated derivatives</fullName>
    </submittedName>
</protein>
<name>A0A0X8XVN4_9CORY</name>
<proteinExistence type="predicted"/>
<dbReference type="EMBL" id="FAUH01000058">
    <property type="protein sequence ID" value="CUU67629.1"/>
    <property type="molecule type" value="Genomic_DNA"/>
</dbReference>
<dbReference type="PANTHER" id="PTHR33215">
    <property type="entry name" value="PROTEIN DISTAL ANTENNA"/>
    <property type="match status" value="1"/>
</dbReference>
<dbReference type="GO" id="GO:0004803">
    <property type="term" value="F:transposase activity"/>
    <property type="evidence" value="ECO:0007669"/>
    <property type="project" value="InterPro"/>
</dbReference>
<organism evidence="2 3">
    <name type="scientific">Corynebacterium variabile</name>
    <dbReference type="NCBI Taxonomy" id="1727"/>
    <lineage>
        <taxon>Bacteria</taxon>
        <taxon>Bacillati</taxon>
        <taxon>Actinomycetota</taxon>
        <taxon>Actinomycetes</taxon>
        <taxon>Mycobacteriales</taxon>
        <taxon>Corynebacteriaceae</taxon>
        <taxon>Corynebacterium</taxon>
    </lineage>
</organism>